<sequence length="109" mass="12427">MTIATTFYYFPNDLFRQRGVWITIKDLELIAQKYGTKITARADKLGAVGPISYFLLKGLQIDILKITVEGNDEESIRASIREIYSKYGPYEVFRGKESALARSILSELK</sequence>
<accession>A0A523BCW6</accession>
<proteinExistence type="predicted"/>
<dbReference type="EMBL" id="QNVH01000028">
    <property type="protein sequence ID" value="TDA38793.1"/>
    <property type="molecule type" value="Genomic_DNA"/>
</dbReference>
<dbReference type="AlphaFoldDB" id="A0A523BCW6"/>
<comment type="caution">
    <text evidence="1">The sequence shown here is derived from an EMBL/GenBank/DDBJ whole genome shotgun (WGS) entry which is preliminary data.</text>
</comment>
<evidence type="ECO:0000313" key="1">
    <source>
        <dbReference type="EMBL" id="TDA38793.1"/>
    </source>
</evidence>
<protein>
    <submittedName>
        <fullName evidence="1">Uncharacterized protein</fullName>
    </submittedName>
</protein>
<name>A0A523BCW6_9CREN</name>
<organism evidence="1 2">
    <name type="scientific">Thermoproteota archaeon</name>
    <dbReference type="NCBI Taxonomy" id="2056631"/>
    <lineage>
        <taxon>Archaea</taxon>
        <taxon>Thermoproteota</taxon>
    </lineage>
</organism>
<evidence type="ECO:0000313" key="2">
    <source>
        <dbReference type="Proteomes" id="UP000315399"/>
    </source>
</evidence>
<gene>
    <name evidence="1" type="ORF">DSO08_03570</name>
</gene>
<dbReference type="Proteomes" id="UP000315399">
    <property type="component" value="Unassembled WGS sequence"/>
</dbReference>
<reference evidence="1 2" key="1">
    <citation type="journal article" date="2019" name="Nat. Microbiol.">
        <title>Expanding anaerobic alkane metabolism in the domain of Archaea.</title>
        <authorList>
            <person name="Wang Y."/>
            <person name="Wegener G."/>
            <person name="Hou J."/>
            <person name="Wang F."/>
            <person name="Xiao X."/>
        </authorList>
    </citation>
    <scope>NUCLEOTIDE SEQUENCE [LARGE SCALE GENOMIC DNA]</scope>
    <source>
        <strain evidence="1">WYZ-LMO10</strain>
    </source>
</reference>